<keyword evidence="1" id="KW-0732">Signal</keyword>
<organism evidence="2">
    <name type="scientific">Roseihalotalea indica</name>
    <dbReference type="NCBI Taxonomy" id="2867963"/>
    <lineage>
        <taxon>Bacteria</taxon>
        <taxon>Pseudomonadati</taxon>
        <taxon>Bacteroidota</taxon>
        <taxon>Cytophagia</taxon>
        <taxon>Cytophagales</taxon>
        <taxon>Catalimonadaceae</taxon>
        <taxon>Roseihalotalea</taxon>
    </lineage>
</organism>
<name>A0AA49JJP8_9BACT</name>
<sequence length="127" mass="14649">MKKMCLFIFAFCLLVMATQAQDLPDQASPIQPEEQATSMTDEMDAQIRLDQEQRSAVQQTWAEYFAGMEKLDQAESKRAAHRKALLKLEQSRDFKMKGILDEDQYTQYEDFLKNNLASGKDKSKENS</sequence>
<evidence type="ECO:0000313" key="2">
    <source>
        <dbReference type="EMBL" id="WKN39878.1"/>
    </source>
</evidence>
<accession>A0AA49JJP8</accession>
<dbReference type="AlphaFoldDB" id="A0AA49JJP8"/>
<evidence type="ECO:0000256" key="1">
    <source>
        <dbReference type="SAM" id="SignalP"/>
    </source>
</evidence>
<feature type="signal peptide" evidence="1">
    <location>
        <begin position="1"/>
        <end position="20"/>
    </location>
</feature>
<dbReference type="EMBL" id="CP120682">
    <property type="protein sequence ID" value="WKN39878.1"/>
    <property type="molecule type" value="Genomic_DNA"/>
</dbReference>
<feature type="chain" id="PRO_5041381827" evidence="1">
    <location>
        <begin position="21"/>
        <end position="127"/>
    </location>
</feature>
<proteinExistence type="predicted"/>
<reference evidence="2" key="1">
    <citation type="journal article" date="2023" name="Comput. Struct. Biotechnol. J.">
        <title>Discovery of a novel marine Bacteroidetes with a rich repertoire of carbohydrate-active enzymes.</title>
        <authorList>
            <person name="Chen B."/>
            <person name="Liu G."/>
            <person name="Chen Q."/>
            <person name="Wang H."/>
            <person name="Liu L."/>
            <person name="Tang K."/>
        </authorList>
    </citation>
    <scope>NUCLEOTIDE SEQUENCE</scope>
    <source>
        <strain evidence="2">TK19036</strain>
    </source>
</reference>
<reference evidence="2" key="2">
    <citation type="journal article" date="2024" name="Antonie Van Leeuwenhoek">
        <title>Roseihalotalea indica gen. nov., sp. nov., a halophilic Bacteroidetes from mesopelagic Southwest Indian Ocean with higher carbohydrate metabolic potential.</title>
        <authorList>
            <person name="Chen B."/>
            <person name="Zhang M."/>
            <person name="Lin D."/>
            <person name="Ye J."/>
            <person name="Tang K."/>
        </authorList>
    </citation>
    <scope>NUCLEOTIDE SEQUENCE</scope>
    <source>
        <strain evidence="2">TK19036</strain>
    </source>
</reference>
<gene>
    <name evidence="2" type="ORF">K4G66_14375</name>
</gene>
<protein>
    <submittedName>
        <fullName evidence="2">Uncharacterized protein</fullName>
    </submittedName>
</protein>